<dbReference type="EMBL" id="UINC01060145">
    <property type="protein sequence ID" value="SVB84344.1"/>
    <property type="molecule type" value="Genomic_DNA"/>
</dbReference>
<accession>A0A382HAL1</accession>
<reference evidence="1" key="1">
    <citation type="submission" date="2018-05" db="EMBL/GenBank/DDBJ databases">
        <authorList>
            <person name="Lanie J.A."/>
            <person name="Ng W.-L."/>
            <person name="Kazmierczak K.M."/>
            <person name="Andrzejewski T.M."/>
            <person name="Davidsen T.M."/>
            <person name="Wayne K.J."/>
            <person name="Tettelin H."/>
            <person name="Glass J.I."/>
            <person name="Rusch D."/>
            <person name="Podicherti R."/>
            <person name="Tsui H.-C.T."/>
            <person name="Winkler M.E."/>
        </authorList>
    </citation>
    <scope>NUCLEOTIDE SEQUENCE</scope>
</reference>
<evidence type="ECO:0000313" key="1">
    <source>
        <dbReference type="EMBL" id="SVB84344.1"/>
    </source>
</evidence>
<organism evidence="1">
    <name type="scientific">marine metagenome</name>
    <dbReference type="NCBI Taxonomy" id="408172"/>
    <lineage>
        <taxon>unclassified sequences</taxon>
        <taxon>metagenomes</taxon>
        <taxon>ecological metagenomes</taxon>
    </lineage>
</organism>
<dbReference type="AlphaFoldDB" id="A0A382HAL1"/>
<proteinExistence type="predicted"/>
<name>A0A382HAL1_9ZZZZ</name>
<gene>
    <name evidence="1" type="ORF">METZ01_LOCUS237198</name>
</gene>
<feature type="non-terminal residue" evidence="1">
    <location>
        <position position="32"/>
    </location>
</feature>
<sequence length="32" mass="3638">MQLFFKSICLTILMSFFMVVNAWAAKVTVVTP</sequence>
<protein>
    <submittedName>
        <fullName evidence="1">Uncharacterized protein</fullName>
    </submittedName>
</protein>